<name>A0ABW3MSA3_9MICO</name>
<dbReference type="Pfam" id="PF00903">
    <property type="entry name" value="Glyoxalase"/>
    <property type="match status" value="1"/>
</dbReference>
<proteinExistence type="predicted"/>
<evidence type="ECO:0000259" key="1">
    <source>
        <dbReference type="PROSITE" id="PS51819"/>
    </source>
</evidence>
<organism evidence="2 3">
    <name type="scientific">Terrabacter terrigena</name>
    <dbReference type="NCBI Taxonomy" id="574718"/>
    <lineage>
        <taxon>Bacteria</taxon>
        <taxon>Bacillati</taxon>
        <taxon>Actinomycetota</taxon>
        <taxon>Actinomycetes</taxon>
        <taxon>Micrococcales</taxon>
        <taxon>Intrasporangiaceae</taxon>
        <taxon>Terrabacter</taxon>
    </lineage>
</organism>
<keyword evidence="3" id="KW-1185">Reference proteome</keyword>
<sequence length="133" mass="14393">MITAVHNLVYSDDAAATRAFFRDVLRWPFVSDDATSPHAAGADAWLIFGTGPSEVGVHPTRGPEGSDWSAPRHHAISLMCDDLPATMADLASRGAVFTTEPADHRYGLVVMMAVPGADDIQLYEPRHATAYDR</sequence>
<dbReference type="InterPro" id="IPR037523">
    <property type="entry name" value="VOC_core"/>
</dbReference>
<evidence type="ECO:0000313" key="3">
    <source>
        <dbReference type="Proteomes" id="UP001597046"/>
    </source>
</evidence>
<dbReference type="PROSITE" id="PS51819">
    <property type="entry name" value="VOC"/>
    <property type="match status" value="1"/>
</dbReference>
<accession>A0ABW3MSA3</accession>
<dbReference type="RefSeq" id="WP_386051155.1">
    <property type="nucleotide sequence ID" value="NZ_JBHTKH010000002.1"/>
</dbReference>
<dbReference type="SUPFAM" id="SSF54593">
    <property type="entry name" value="Glyoxalase/Bleomycin resistance protein/Dihydroxybiphenyl dioxygenase"/>
    <property type="match status" value="1"/>
</dbReference>
<gene>
    <name evidence="2" type="ORF">ACFQ2V_04540</name>
</gene>
<reference evidence="3" key="1">
    <citation type="journal article" date="2019" name="Int. J. Syst. Evol. Microbiol.">
        <title>The Global Catalogue of Microorganisms (GCM) 10K type strain sequencing project: providing services to taxonomists for standard genome sequencing and annotation.</title>
        <authorList>
            <consortium name="The Broad Institute Genomics Platform"/>
            <consortium name="The Broad Institute Genome Sequencing Center for Infectious Disease"/>
            <person name="Wu L."/>
            <person name="Ma J."/>
        </authorList>
    </citation>
    <scope>NUCLEOTIDE SEQUENCE [LARGE SCALE GENOMIC DNA]</scope>
    <source>
        <strain evidence="3">CCUG 57508</strain>
    </source>
</reference>
<dbReference type="InterPro" id="IPR029068">
    <property type="entry name" value="Glyas_Bleomycin-R_OHBP_Dase"/>
</dbReference>
<dbReference type="EMBL" id="JBHTKH010000002">
    <property type="protein sequence ID" value="MFD1053567.1"/>
    <property type="molecule type" value="Genomic_DNA"/>
</dbReference>
<comment type="caution">
    <text evidence="2">The sequence shown here is derived from an EMBL/GenBank/DDBJ whole genome shotgun (WGS) entry which is preliminary data.</text>
</comment>
<dbReference type="Proteomes" id="UP001597046">
    <property type="component" value="Unassembled WGS sequence"/>
</dbReference>
<feature type="domain" description="VOC" evidence="1">
    <location>
        <begin position="3"/>
        <end position="125"/>
    </location>
</feature>
<dbReference type="InterPro" id="IPR004360">
    <property type="entry name" value="Glyas_Fos-R_dOase_dom"/>
</dbReference>
<evidence type="ECO:0000313" key="2">
    <source>
        <dbReference type="EMBL" id="MFD1053567.1"/>
    </source>
</evidence>
<dbReference type="Gene3D" id="3.10.180.10">
    <property type="entry name" value="2,3-Dihydroxybiphenyl 1,2-Dioxygenase, domain 1"/>
    <property type="match status" value="1"/>
</dbReference>
<protein>
    <submittedName>
        <fullName evidence="2">VOC family protein</fullName>
    </submittedName>
</protein>